<dbReference type="GeneID" id="14013925"/>
<evidence type="ECO:0000313" key="1">
    <source>
        <dbReference type="EMBL" id="AEZ65722.1"/>
    </source>
</evidence>
<accession>H6WFZ7</accession>
<dbReference type="Proteomes" id="UP000007178">
    <property type="component" value="Segment"/>
</dbReference>
<protein>
    <submittedName>
        <fullName evidence="1">Uncharacterized protein</fullName>
    </submittedName>
</protein>
<name>H6WFZ7_9CAUD</name>
<organism evidence="1 2">
    <name type="scientific">Cyanophage S-TIM5</name>
    <dbReference type="NCBI Taxonomy" id="1137745"/>
    <lineage>
        <taxon>Viruses</taxon>
        <taxon>Duplodnaviria</taxon>
        <taxon>Heunggongvirae</taxon>
        <taxon>Uroviricota</taxon>
        <taxon>Caudoviricetes</taxon>
        <taxon>Aurunvirus</taxon>
        <taxon>Aurunvirus STIM5</taxon>
    </lineage>
</organism>
<keyword evidence="2" id="KW-1185">Reference proteome</keyword>
<evidence type="ECO:0000313" key="2">
    <source>
        <dbReference type="Proteomes" id="UP000007178"/>
    </source>
</evidence>
<sequence length="47" mass="5652">MEKPVYAPKLKKWIVDCGKHLRYFEDGETAEDFYLMNRARKNETKDS</sequence>
<reference evidence="1 2" key="1">
    <citation type="journal article" date="2012" name="Proc. Natl. Acad. Sci. U.S.A.">
        <title>A novel lineage of myoviruses infecting cyanobacteria is widespread in the oceans.</title>
        <authorList>
            <person name="Sabehi G."/>
            <person name="Shaulov L."/>
            <person name="Silver D.H."/>
            <person name="Yanai I."/>
            <person name="Harel A."/>
            <person name="Lindell D."/>
        </authorList>
    </citation>
    <scope>NUCLEOTIDE SEQUENCE [LARGE SCALE GENOMIC DNA]</scope>
</reference>
<proteinExistence type="predicted"/>
<dbReference type="EMBL" id="JQ245707">
    <property type="protein sequence ID" value="AEZ65722.1"/>
    <property type="molecule type" value="Genomic_DNA"/>
</dbReference>
<dbReference type="KEGG" id="vg:14013925"/>
<dbReference type="RefSeq" id="YP_007006135.1">
    <property type="nucleotide sequence ID" value="NC_019516.2"/>
</dbReference>